<gene>
    <name evidence="1" type="ORF">SDC9_142241</name>
</gene>
<comment type="caution">
    <text evidence="1">The sequence shown here is derived from an EMBL/GenBank/DDBJ whole genome shotgun (WGS) entry which is preliminary data.</text>
</comment>
<dbReference type="AlphaFoldDB" id="A0A645DZX8"/>
<name>A0A645DZX8_9ZZZZ</name>
<proteinExistence type="predicted"/>
<sequence>MERIDLNGLISDKFYGVTAGGESGNDARICRYSWILALKESCKDTGICFKFKQTGARFEKDGTVYNIPRIKQHEQARRAGIDSFPFQRKFEEYN</sequence>
<organism evidence="1">
    <name type="scientific">bioreactor metagenome</name>
    <dbReference type="NCBI Taxonomy" id="1076179"/>
    <lineage>
        <taxon>unclassified sequences</taxon>
        <taxon>metagenomes</taxon>
        <taxon>ecological metagenomes</taxon>
    </lineage>
</organism>
<protein>
    <submittedName>
        <fullName evidence="1">Uncharacterized protein</fullName>
    </submittedName>
</protein>
<reference evidence="1" key="1">
    <citation type="submission" date="2019-08" db="EMBL/GenBank/DDBJ databases">
        <authorList>
            <person name="Kucharzyk K."/>
            <person name="Murdoch R.W."/>
            <person name="Higgins S."/>
            <person name="Loffler F."/>
        </authorList>
    </citation>
    <scope>NUCLEOTIDE SEQUENCE</scope>
</reference>
<dbReference type="Pfam" id="PF07505">
    <property type="entry name" value="DUF5131"/>
    <property type="match status" value="1"/>
</dbReference>
<accession>A0A645DZX8</accession>
<evidence type="ECO:0000313" key="1">
    <source>
        <dbReference type="EMBL" id="MPM95090.1"/>
    </source>
</evidence>
<dbReference type="EMBL" id="VSSQ01041621">
    <property type="protein sequence ID" value="MPM95090.1"/>
    <property type="molecule type" value="Genomic_DNA"/>
</dbReference>
<dbReference type="InterPro" id="IPR011101">
    <property type="entry name" value="DUF5131"/>
</dbReference>